<organism evidence="2 3">
    <name type="scientific">Virgibacillus chiguensis</name>
    <dbReference type="NCBI Taxonomy" id="411959"/>
    <lineage>
        <taxon>Bacteria</taxon>
        <taxon>Bacillati</taxon>
        <taxon>Bacillota</taxon>
        <taxon>Bacilli</taxon>
        <taxon>Bacillales</taxon>
        <taxon>Bacillaceae</taxon>
        <taxon>Virgibacillus</taxon>
    </lineage>
</organism>
<feature type="transmembrane region" description="Helical" evidence="1">
    <location>
        <begin position="7"/>
        <end position="24"/>
    </location>
</feature>
<reference evidence="3" key="1">
    <citation type="submission" date="2016-11" db="EMBL/GenBank/DDBJ databases">
        <authorList>
            <person name="Varghese N."/>
            <person name="Submissions S."/>
        </authorList>
    </citation>
    <scope>NUCLEOTIDE SEQUENCE [LARGE SCALE GENOMIC DNA]</scope>
    <source>
        <strain evidence="3">CGMCC 1.6496</strain>
    </source>
</reference>
<protein>
    <submittedName>
        <fullName evidence="2">Uncharacterized protein</fullName>
    </submittedName>
</protein>
<accession>A0A1M5XHK9</accession>
<name>A0A1M5XHK9_9BACI</name>
<keyword evidence="1" id="KW-0812">Transmembrane</keyword>
<keyword evidence="1" id="KW-0472">Membrane</keyword>
<evidence type="ECO:0000313" key="2">
    <source>
        <dbReference type="EMBL" id="SHH99355.1"/>
    </source>
</evidence>
<keyword evidence="1" id="KW-1133">Transmembrane helix</keyword>
<dbReference type="EMBL" id="FQXD01000027">
    <property type="protein sequence ID" value="SHH99355.1"/>
    <property type="molecule type" value="Genomic_DNA"/>
</dbReference>
<dbReference type="Proteomes" id="UP000184079">
    <property type="component" value="Unassembled WGS sequence"/>
</dbReference>
<feature type="transmembrane region" description="Helical" evidence="1">
    <location>
        <begin position="30"/>
        <end position="51"/>
    </location>
</feature>
<gene>
    <name evidence="2" type="ORF">SAMN05421807_12718</name>
</gene>
<evidence type="ECO:0000256" key="1">
    <source>
        <dbReference type="SAM" id="Phobius"/>
    </source>
</evidence>
<dbReference type="RefSeq" id="WP_170861791.1">
    <property type="nucleotide sequence ID" value="NZ_FQXD01000027.1"/>
</dbReference>
<evidence type="ECO:0000313" key="3">
    <source>
        <dbReference type="Proteomes" id="UP000184079"/>
    </source>
</evidence>
<keyword evidence="3" id="KW-1185">Reference proteome</keyword>
<dbReference type="AlphaFoldDB" id="A0A1M5XHK9"/>
<proteinExistence type="predicted"/>
<sequence>MKTAVKIITMVLYLFTLNYLTAVFEIPRNIYFIIFGFPITLGGVFLIEYLFRDKI</sequence>